<comment type="caution">
    <text evidence="2">The sequence shown here is derived from an EMBL/GenBank/DDBJ whole genome shotgun (WGS) entry which is preliminary data.</text>
</comment>
<proteinExistence type="predicted"/>
<sequence>MAAATATDSAALRVRFATVERLSAFCEMFMEISFSCVLGGGSVRAVSQCVRPVRAAGACDRPVGPTRQMTSGWQSPQRSGVT</sequence>
<accession>A0ABN2ZAU4</accession>
<evidence type="ECO:0000313" key="2">
    <source>
        <dbReference type="EMBL" id="GAA2139455.1"/>
    </source>
</evidence>
<organism evidence="2 3">
    <name type="scientific">Kitasatospora kazusensis</name>
    <dbReference type="NCBI Taxonomy" id="407974"/>
    <lineage>
        <taxon>Bacteria</taxon>
        <taxon>Bacillati</taxon>
        <taxon>Actinomycetota</taxon>
        <taxon>Actinomycetes</taxon>
        <taxon>Kitasatosporales</taxon>
        <taxon>Streptomycetaceae</taxon>
        <taxon>Kitasatospora</taxon>
    </lineage>
</organism>
<feature type="region of interest" description="Disordered" evidence="1">
    <location>
        <begin position="60"/>
        <end position="82"/>
    </location>
</feature>
<keyword evidence="3" id="KW-1185">Reference proteome</keyword>
<reference evidence="2 3" key="1">
    <citation type="journal article" date="2019" name="Int. J. Syst. Evol. Microbiol.">
        <title>The Global Catalogue of Microorganisms (GCM) 10K type strain sequencing project: providing services to taxonomists for standard genome sequencing and annotation.</title>
        <authorList>
            <consortium name="The Broad Institute Genomics Platform"/>
            <consortium name="The Broad Institute Genome Sequencing Center for Infectious Disease"/>
            <person name="Wu L."/>
            <person name="Ma J."/>
        </authorList>
    </citation>
    <scope>NUCLEOTIDE SEQUENCE [LARGE SCALE GENOMIC DNA]</scope>
    <source>
        <strain evidence="2 3">JCM 14560</strain>
    </source>
</reference>
<evidence type="ECO:0000313" key="3">
    <source>
        <dbReference type="Proteomes" id="UP001422759"/>
    </source>
</evidence>
<dbReference type="Proteomes" id="UP001422759">
    <property type="component" value="Unassembled WGS sequence"/>
</dbReference>
<evidence type="ECO:0000256" key="1">
    <source>
        <dbReference type="SAM" id="MobiDB-lite"/>
    </source>
</evidence>
<feature type="compositionally biased region" description="Polar residues" evidence="1">
    <location>
        <begin position="67"/>
        <end position="82"/>
    </location>
</feature>
<gene>
    <name evidence="2" type="ORF">GCM10009760_21770</name>
</gene>
<name>A0ABN2ZAU4_9ACTN</name>
<protein>
    <submittedName>
        <fullName evidence="2">Uncharacterized protein</fullName>
    </submittedName>
</protein>
<dbReference type="EMBL" id="BAAANT010000009">
    <property type="protein sequence ID" value="GAA2139455.1"/>
    <property type="molecule type" value="Genomic_DNA"/>
</dbReference>